<evidence type="ECO:0000256" key="1">
    <source>
        <dbReference type="ARBA" id="ARBA00012513"/>
    </source>
</evidence>
<dbReference type="Proteomes" id="UP000070133">
    <property type="component" value="Unassembled WGS sequence"/>
</dbReference>
<evidence type="ECO:0000256" key="5">
    <source>
        <dbReference type="ARBA" id="ARBA00022840"/>
    </source>
</evidence>
<evidence type="ECO:0000313" key="10">
    <source>
        <dbReference type="Proteomes" id="UP000070133"/>
    </source>
</evidence>
<dbReference type="EMBL" id="LFZN01000338">
    <property type="protein sequence ID" value="KXS94028.1"/>
    <property type="molecule type" value="Genomic_DNA"/>
</dbReference>
<dbReference type="InterPro" id="IPR000719">
    <property type="entry name" value="Prot_kinase_dom"/>
</dbReference>
<dbReference type="PANTHER" id="PTHR43671:SF13">
    <property type="entry name" value="SERINE_THREONINE-PROTEIN KINASE NEK2"/>
    <property type="match status" value="1"/>
</dbReference>
<dbReference type="AlphaFoldDB" id="A0A139GV51"/>
<dbReference type="PROSITE" id="PS50011">
    <property type="entry name" value="PROTEIN_KINASE_DOM"/>
    <property type="match status" value="1"/>
</dbReference>
<dbReference type="EC" id="2.7.11.1" evidence="1"/>
<evidence type="ECO:0000259" key="8">
    <source>
        <dbReference type="PROSITE" id="PS50011"/>
    </source>
</evidence>
<dbReference type="Pfam" id="PF00069">
    <property type="entry name" value="Pkinase"/>
    <property type="match status" value="1"/>
</dbReference>
<feature type="coiled-coil region" evidence="6">
    <location>
        <begin position="249"/>
        <end position="276"/>
    </location>
</feature>
<feature type="region of interest" description="Disordered" evidence="7">
    <location>
        <begin position="685"/>
        <end position="709"/>
    </location>
</feature>
<evidence type="ECO:0000256" key="2">
    <source>
        <dbReference type="ARBA" id="ARBA00022679"/>
    </source>
</evidence>
<comment type="caution">
    <text evidence="9">The sequence shown here is derived from an EMBL/GenBank/DDBJ whole genome shotgun (WGS) entry which is preliminary data.</text>
</comment>
<dbReference type="OrthoDB" id="3648735at2759"/>
<keyword evidence="6" id="KW-0175">Coiled coil</keyword>
<reference evidence="9 10" key="1">
    <citation type="submission" date="2015-07" db="EMBL/GenBank/DDBJ databases">
        <title>Comparative genomics of the Sigatoka disease complex on banana suggests a link between parallel evolutionary changes in Pseudocercospora fijiensis and Pseudocercospora eumusae and increased virulence on the banana host.</title>
        <authorList>
            <person name="Chang T.-C."/>
            <person name="Salvucci A."/>
            <person name="Crous P.W."/>
            <person name="Stergiopoulos I."/>
        </authorList>
    </citation>
    <scope>NUCLEOTIDE SEQUENCE [LARGE SCALE GENOMIC DNA]</scope>
    <source>
        <strain evidence="9 10">CBS 114824</strain>
    </source>
</reference>
<organism evidence="9 10">
    <name type="scientific">Pseudocercospora eumusae</name>
    <dbReference type="NCBI Taxonomy" id="321146"/>
    <lineage>
        <taxon>Eukaryota</taxon>
        <taxon>Fungi</taxon>
        <taxon>Dikarya</taxon>
        <taxon>Ascomycota</taxon>
        <taxon>Pezizomycotina</taxon>
        <taxon>Dothideomycetes</taxon>
        <taxon>Dothideomycetidae</taxon>
        <taxon>Mycosphaerellales</taxon>
        <taxon>Mycosphaerellaceae</taxon>
        <taxon>Pseudocercospora</taxon>
    </lineage>
</organism>
<dbReference type="InterPro" id="IPR011009">
    <property type="entry name" value="Kinase-like_dom_sf"/>
</dbReference>
<feature type="compositionally biased region" description="Acidic residues" evidence="7">
    <location>
        <begin position="687"/>
        <end position="703"/>
    </location>
</feature>
<accession>A0A139GV51</accession>
<evidence type="ECO:0000256" key="6">
    <source>
        <dbReference type="SAM" id="Coils"/>
    </source>
</evidence>
<protein>
    <recommendedName>
        <fullName evidence="1">non-specific serine/threonine protein kinase</fullName>
        <ecNumber evidence="1">2.7.11.1</ecNumber>
    </recommendedName>
</protein>
<evidence type="ECO:0000313" key="9">
    <source>
        <dbReference type="EMBL" id="KXS94028.1"/>
    </source>
</evidence>
<feature type="domain" description="Protein kinase" evidence="8">
    <location>
        <begin position="312"/>
        <end position="653"/>
    </location>
</feature>
<name>A0A139GV51_9PEZI</name>
<dbReference type="GO" id="GO:0004674">
    <property type="term" value="F:protein serine/threonine kinase activity"/>
    <property type="evidence" value="ECO:0007669"/>
    <property type="project" value="UniProtKB-EC"/>
</dbReference>
<keyword evidence="2" id="KW-0808">Transferase</keyword>
<dbReference type="PANTHER" id="PTHR43671">
    <property type="entry name" value="SERINE/THREONINE-PROTEIN KINASE NEK"/>
    <property type="match status" value="1"/>
</dbReference>
<dbReference type="InterPro" id="IPR050660">
    <property type="entry name" value="NEK_Ser/Thr_kinase"/>
</dbReference>
<gene>
    <name evidence="9" type="ORF">AC578_1701</name>
</gene>
<dbReference type="SMART" id="SM00220">
    <property type="entry name" value="S_TKc"/>
    <property type="match status" value="1"/>
</dbReference>
<dbReference type="GO" id="GO:0005524">
    <property type="term" value="F:ATP binding"/>
    <property type="evidence" value="ECO:0007669"/>
    <property type="project" value="UniProtKB-KW"/>
</dbReference>
<dbReference type="Gene3D" id="1.10.510.10">
    <property type="entry name" value="Transferase(Phosphotransferase) domain 1"/>
    <property type="match status" value="1"/>
</dbReference>
<evidence type="ECO:0000256" key="3">
    <source>
        <dbReference type="ARBA" id="ARBA00022741"/>
    </source>
</evidence>
<dbReference type="STRING" id="321146.A0A139GV51"/>
<sequence>MDWELVVQPRPVKVKIEPLSPDTIQTIQSASLQAPPPGLLIEADVEAREADFDERWAHVKESFIAAGVEDPWNLRLLEEYRRALKTFAKYHRSFDIPLRAASESSRAYLRRLAAVEEGERQASQRVARSRYRPSLSSLEQEWGAEVADKIRGTEFEAADVRRAIWETINARFSTSARSAAVASRFANLYSQLMENLNGIREPKWYYSMEGPAGMTDEQVCDEMELDLKLIPINKIWNTEVDRLVYKKERAGNQKKLEAFQNALEELEKNYRQMRRDVYYGLEPYDPHLPALGRDAALMRLKVKKDIPGQWKWRACLGEGGGGFASVWLRFDDKGNMIDRMAVKEVLLGQSRTQWNDDFHWEGDMAKRIPREHAIPDHLTRTPESINIVKPIAYGVYPKYRIIRLYSEYCNLNSLNVLVELYRAHNRDMRRKYGKHVFVPIPERALWSLFESLASALCFMRQGALTEDKSASEHRNVLHKDLKPQNIFRSTRTGSKIPTTKVGDFGCAVWLDSEYANEMLGTPGWFPPECHTYDTQDIRVRSEIRQGWNPDRYKDQHAITNASDVWSVGRIMRYAMLQEEAEDMAVVLFDTESARLGFGPVQSSHNNAMLKPAKARQCYPEKMCELVERCLEQFPDDRIGVNELWAEVQGGGIFSMNGDVDALETSGQAEGEVWIEQRDKYLGMAAEGDSDYEGTESEGSESEDSMSIYV</sequence>
<dbReference type="SUPFAM" id="SSF56112">
    <property type="entry name" value="Protein kinase-like (PK-like)"/>
    <property type="match status" value="1"/>
</dbReference>
<evidence type="ECO:0000256" key="7">
    <source>
        <dbReference type="SAM" id="MobiDB-lite"/>
    </source>
</evidence>
<proteinExistence type="predicted"/>
<keyword evidence="4" id="KW-0418">Kinase</keyword>
<evidence type="ECO:0000256" key="4">
    <source>
        <dbReference type="ARBA" id="ARBA00022777"/>
    </source>
</evidence>
<keyword evidence="5" id="KW-0067">ATP-binding</keyword>
<keyword evidence="3" id="KW-0547">Nucleotide-binding</keyword>
<keyword evidence="10" id="KW-1185">Reference proteome</keyword>